<sequence>MTPSNPSTGYTSHSLPVQEHCGPLSPDYLRNIENTLNKAIDSHPRTMAVRVDLRFPYSGGYGDDYPGMCRSDDAVISRFFQSLKARIDADLKKKRRERKRVHDCQLRYVWVREQDSAPHQHYHVLLLANADTYNCLGSYQAESGNLAARIKASWASALGIPEEELGGCVHFPENPTYLINSASVDFSESYNSVYHRVSYMAKLETKHYGRHIRHFGCSTR</sequence>
<dbReference type="AlphaFoldDB" id="A0A1N7IY93"/>
<gene>
    <name evidence="2" type="ORF">SAMN05421686_101134</name>
</gene>
<evidence type="ECO:0000313" key="3">
    <source>
        <dbReference type="Proteomes" id="UP000185639"/>
    </source>
</evidence>
<name>A0A1N7IY93_9GAMM</name>
<keyword evidence="3" id="KW-1185">Reference proteome</keyword>
<proteinExistence type="predicted"/>
<evidence type="ECO:0000313" key="2">
    <source>
        <dbReference type="EMBL" id="SIS42014.1"/>
    </source>
</evidence>
<dbReference type="RefSeq" id="WP_076513379.1">
    <property type="nucleotide sequence ID" value="NZ_FTOH01000001.1"/>
</dbReference>
<dbReference type="Pfam" id="PF11726">
    <property type="entry name" value="YagK_YfjJ_C"/>
    <property type="match status" value="1"/>
</dbReference>
<dbReference type="InterPro" id="IPR057271">
    <property type="entry name" value="YagK_YfjJ_C"/>
</dbReference>
<evidence type="ECO:0000259" key="1">
    <source>
        <dbReference type="Pfam" id="PF11726"/>
    </source>
</evidence>
<reference evidence="3" key="1">
    <citation type="submission" date="2017-01" db="EMBL/GenBank/DDBJ databases">
        <authorList>
            <person name="Varghese N."/>
            <person name="Submissions S."/>
        </authorList>
    </citation>
    <scope>NUCLEOTIDE SEQUENCE [LARGE SCALE GENOMIC DNA]</scope>
    <source>
        <strain evidence="3">DSM 24913</strain>
    </source>
</reference>
<organism evidence="2 3">
    <name type="scientific">Thalassolituus maritimus</name>
    <dbReference type="NCBI Taxonomy" id="484498"/>
    <lineage>
        <taxon>Bacteria</taxon>
        <taxon>Pseudomonadati</taxon>
        <taxon>Pseudomonadota</taxon>
        <taxon>Gammaproteobacteria</taxon>
        <taxon>Oceanospirillales</taxon>
        <taxon>Oceanospirillaceae</taxon>
        <taxon>Thalassolituus</taxon>
    </lineage>
</organism>
<accession>A0A1N7IY93</accession>
<dbReference type="Proteomes" id="UP000185639">
    <property type="component" value="Unassembled WGS sequence"/>
</dbReference>
<protein>
    <recommendedName>
        <fullName evidence="1">YagK/YfjJ C-terminal domain-containing protein</fullName>
    </recommendedName>
</protein>
<feature type="domain" description="YagK/YfjJ C-terminal" evidence="1">
    <location>
        <begin position="41"/>
        <end position="218"/>
    </location>
</feature>
<dbReference type="OrthoDB" id="5701642at2"/>
<dbReference type="EMBL" id="FTOH01000001">
    <property type="protein sequence ID" value="SIS42014.1"/>
    <property type="molecule type" value="Genomic_DNA"/>
</dbReference>